<evidence type="ECO:0000256" key="4">
    <source>
        <dbReference type="ARBA" id="ARBA00022475"/>
    </source>
</evidence>
<organism evidence="11 12">
    <name type="scientific">Alterirhizorhabdus solaris</name>
    <dbReference type="NCBI Taxonomy" id="2529389"/>
    <lineage>
        <taxon>Bacteria</taxon>
        <taxon>Pseudomonadati</taxon>
        <taxon>Pseudomonadota</taxon>
        <taxon>Alphaproteobacteria</taxon>
        <taxon>Sphingomonadales</taxon>
        <taxon>Rhizorhabdaceae</taxon>
        <taxon>Alterirhizorhabdus</taxon>
    </lineage>
</organism>
<proteinExistence type="inferred from homology"/>
<evidence type="ECO:0000256" key="7">
    <source>
        <dbReference type="ARBA" id="ARBA00022989"/>
    </source>
</evidence>
<keyword evidence="4" id="KW-1003">Cell membrane</keyword>
<feature type="transmembrane region" description="Helical" evidence="9">
    <location>
        <begin position="6"/>
        <end position="29"/>
    </location>
</feature>
<evidence type="ECO:0000313" key="12">
    <source>
        <dbReference type="Proteomes" id="UP000318681"/>
    </source>
</evidence>
<dbReference type="AlphaFoldDB" id="A0A558QV38"/>
<comment type="caution">
    <text evidence="11">The sequence shown here is derived from an EMBL/GenBank/DDBJ whole genome shotgun (WGS) entry which is preliminary data.</text>
</comment>
<name>A0A558QV38_9SPHN</name>
<evidence type="ECO:0000256" key="5">
    <source>
        <dbReference type="ARBA" id="ARBA00022692"/>
    </source>
</evidence>
<dbReference type="InterPro" id="IPR000540">
    <property type="entry name" value="Flag_MotA_CS"/>
</dbReference>
<dbReference type="InterPro" id="IPR002898">
    <property type="entry name" value="MotA_ExbB_proton_chnl"/>
</dbReference>
<evidence type="ECO:0000259" key="10">
    <source>
        <dbReference type="Pfam" id="PF01618"/>
    </source>
</evidence>
<protein>
    <submittedName>
        <fullName evidence="11">Flagellar motor protein</fullName>
    </submittedName>
</protein>
<dbReference type="Pfam" id="PF01618">
    <property type="entry name" value="MotA_ExbB"/>
    <property type="match status" value="1"/>
</dbReference>
<dbReference type="EMBL" id="VNIM01000103">
    <property type="protein sequence ID" value="TVV70922.1"/>
    <property type="molecule type" value="Genomic_DNA"/>
</dbReference>
<keyword evidence="11" id="KW-0969">Cilium</keyword>
<evidence type="ECO:0000256" key="1">
    <source>
        <dbReference type="ARBA" id="ARBA00004651"/>
    </source>
</evidence>
<dbReference type="OrthoDB" id="9806929at2"/>
<dbReference type="PANTHER" id="PTHR30433">
    <property type="entry name" value="CHEMOTAXIS PROTEIN MOTA"/>
    <property type="match status" value="1"/>
</dbReference>
<comment type="subcellular location">
    <subcellularLocation>
        <location evidence="1">Cell membrane</location>
        <topology evidence="1">Multi-pass membrane protein</topology>
    </subcellularLocation>
</comment>
<reference evidence="11 12" key="1">
    <citation type="submission" date="2019-07" db="EMBL/GenBank/DDBJ databases">
        <title>Sphingomonas solaris sp. nov., isolated from a solar panel from Boston, Massachusetts.</title>
        <authorList>
            <person name="Tanner K."/>
            <person name="Pascual J."/>
            <person name="Mancuso C."/>
            <person name="Pereto J."/>
            <person name="Khalil A."/>
            <person name="Vilanova C."/>
        </authorList>
    </citation>
    <scope>NUCLEOTIDE SEQUENCE [LARGE SCALE GENOMIC DNA]</scope>
    <source>
        <strain evidence="11 12">R4DWN</strain>
    </source>
</reference>
<keyword evidence="11" id="KW-0966">Cell projection</keyword>
<feature type="transmembrane region" description="Helical" evidence="9">
    <location>
        <begin position="124"/>
        <end position="149"/>
    </location>
</feature>
<keyword evidence="7 9" id="KW-1133">Transmembrane helix</keyword>
<dbReference type="InterPro" id="IPR047055">
    <property type="entry name" value="MotA-like"/>
</dbReference>
<dbReference type="RefSeq" id="WP_145154870.1">
    <property type="nucleotide sequence ID" value="NZ_VNIM01000103.1"/>
</dbReference>
<dbReference type="PROSITE" id="PS01307">
    <property type="entry name" value="MOTA"/>
    <property type="match status" value="1"/>
</dbReference>
<feature type="transmembrane region" description="Helical" evidence="9">
    <location>
        <begin position="161"/>
        <end position="184"/>
    </location>
</feature>
<evidence type="ECO:0000313" key="11">
    <source>
        <dbReference type="EMBL" id="TVV70922.1"/>
    </source>
</evidence>
<keyword evidence="12" id="KW-1185">Reference proteome</keyword>
<feature type="domain" description="MotA/TolQ/ExbB proton channel" evidence="10">
    <location>
        <begin position="84"/>
        <end position="193"/>
    </location>
</feature>
<dbReference type="GO" id="GO:0005886">
    <property type="term" value="C:plasma membrane"/>
    <property type="evidence" value="ECO:0007669"/>
    <property type="project" value="UniProtKB-SubCell"/>
</dbReference>
<sequence length="217" mass="22864">MDGIGQIAHFIDPLSLAIVVGGAFAVAVVRSTRDDVARAFAALGPLFRADPQADATAAVRAVNAIEALAHVRGIACVDRVDTAGRFLKRAAFHLSDATSADGFADWARDEMDGRRSRHDAAAGFWRAAADAGPAMGMIGTIIGLIGMFSQMDDAARIGPSMALAMLTTLYGVVISGAIAGPIAARLERLSEAEREWQGRSLERLERLARTELGAVSF</sequence>
<dbReference type="Proteomes" id="UP000318681">
    <property type="component" value="Unassembled WGS sequence"/>
</dbReference>
<dbReference type="GO" id="GO:0006935">
    <property type="term" value="P:chemotaxis"/>
    <property type="evidence" value="ECO:0007669"/>
    <property type="project" value="InterPro"/>
</dbReference>
<keyword evidence="3" id="KW-0813">Transport</keyword>
<dbReference type="PANTHER" id="PTHR30433:SF2">
    <property type="entry name" value="MOTILITY PROTEIN A"/>
    <property type="match status" value="1"/>
</dbReference>
<gene>
    <name evidence="11" type="ORF">FOY91_17925</name>
</gene>
<keyword evidence="5 9" id="KW-0812">Transmembrane</keyword>
<keyword evidence="6" id="KW-0283">Flagellar rotation</keyword>
<evidence type="ECO:0000256" key="9">
    <source>
        <dbReference type="SAM" id="Phobius"/>
    </source>
</evidence>
<evidence type="ECO:0000256" key="2">
    <source>
        <dbReference type="ARBA" id="ARBA00008038"/>
    </source>
</evidence>
<evidence type="ECO:0000256" key="3">
    <source>
        <dbReference type="ARBA" id="ARBA00022448"/>
    </source>
</evidence>
<accession>A0A558QV38</accession>
<evidence type="ECO:0000256" key="6">
    <source>
        <dbReference type="ARBA" id="ARBA00022779"/>
    </source>
</evidence>
<keyword evidence="11" id="KW-0282">Flagellum</keyword>
<keyword evidence="8 9" id="KW-0472">Membrane</keyword>
<dbReference type="GO" id="GO:0071978">
    <property type="term" value="P:bacterial-type flagellum-dependent swarming motility"/>
    <property type="evidence" value="ECO:0007669"/>
    <property type="project" value="InterPro"/>
</dbReference>
<evidence type="ECO:0000256" key="8">
    <source>
        <dbReference type="ARBA" id="ARBA00023136"/>
    </source>
</evidence>
<comment type="similarity">
    <text evidence="2">Belongs to the MotA family.</text>
</comment>